<keyword evidence="3 5" id="KW-0067">ATP-binding</keyword>
<dbReference type="CDD" id="cd03219">
    <property type="entry name" value="ABC_Mj1267_LivG_branched"/>
    <property type="match status" value="1"/>
</dbReference>
<sequence length="260" mass="28302">MSAILEVKDIKKSFGGLQALSGCSFSVEEGSITGLIGPNGSGKTTMFNVITGYETSDSGTINFKGQDVTGTAPDGVCRLGVGRTFQLTRVFGRLNLLENIQVGSRGVPKSKRKEMYSTERCFELLDFVGLTKLAHEKAGMLSYGQRKLVELATILAQEPKVILLDEPMAGMNFEEKEDMARYIVDLNEEFGMTVMMIEHDMGVVMDISHRVMVLDFGRKIAEGDPAAVLADPHVKRAYLGEEDEVLVDPDDTPAPAETAA</sequence>
<dbReference type="InterPro" id="IPR027417">
    <property type="entry name" value="P-loop_NTPase"/>
</dbReference>
<dbReference type="SMART" id="SM00382">
    <property type="entry name" value="AAA"/>
    <property type="match status" value="1"/>
</dbReference>
<keyword evidence="5" id="KW-0378">Hydrolase</keyword>
<dbReference type="InterPro" id="IPR003593">
    <property type="entry name" value="AAA+_ATPase"/>
</dbReference>
<dbReference type="InterPro" id="IPR003439">
    <property type="entry name" value="ABC_transporter-like_ATP-bd"/>
</dbReference>
<comment type="caution">
    <text evidence="5">The sequence shown here is derived from an EMBL/GenBank/DDBJ whole genome shotgun (WGS) entry which is preliminary data.</text>
</comment>
<feature type="domain" description="ABC transporter" evidence="4">
    <location>
        <begin position="5"/>
        <end position="241"/>
    </location>
</feature>
<dbReference type="Pfam" id="PF12399">
    <property type="entry name" value="BCA_ABC_TP_C"/>
    <property type="match status" value="1"/>
</dbReference>
<dbReference type="Pfam" id="PF00005">
    <property type="entry name" value="ABC_tran"/>
    <property type="match status" value="1"/>
</dbReference>
<evidence type="ECO:0000256" key="3">
    <source>
        <dbReference type="ARBA" id="ARBA00022840"/>
    </source>
</evidence>
<dbReference type="GO" id="GO:0005886">
    <property type="term" value="C:plasma membrane"/>
    <property type="evidence" value="ECO:0007669"/>
    <property type="project" value="TreeGrafter"/>
</dbReference>
<evidence type="ECO:0000313" key="5">
    <source>
        <dbReference type="EMBL" id="OIQ80850.1"/>
    </source>
</evidence>
<dbReference type="GO" id="GO:0005524">
    <property type="term" value="F:ATP binding"/>
    <property type="evidence" value="ECO:0007669"/>
    <property type="project" value="UniProtKB-KW"/>
</dbReference>
<dbReference type="InterPro" id="IPR017871">
    <property type="entry name" value="ABC_transporter-like_CS"/>
</dbReference>
<reference evidence="5" key="1">
    <citation type="submission" date="2016-10" db="EMBL/GenBank/DDBJ databases">
        <title>Sequence of Gallionella enrichment culture.</title>
        <authorList>
            <person name="Poehlein A."/>
            <person name="Muehling M."/>
            <person name="Daniel R."/>
        </authorList>
    </citation>
    <scope>NUCLEOTIDE SEQUENCE</scope>
</reference>
<dbReference type="FunFam" id="3.40.50.300:FF:000421">
    <property type="entry name" value="Branched-chain amino acid ABC transporter ATP-binding protein"/>
    <property type="match status" value="1"/>
</dbReference>
<accession>A0A1J5QCC7</accession>
<evidence type="ECO:0000256" key="2">
    <source>
        <dbReference type="ARBA" id="ARBA00022741"/>
    </source>
</evidence>
<dbReference type="PROSITE" id="PS00211">
    <property type="entry name" value="ABC_TRANSPORTER_1"/>
    <property type="match status" value="1"/>
</dbReference>
<dbReference type="PANTHER" id="PTHR45772">
    <property type="entry name" value="CONSERVED COMPONENT OF ABC TRANSPORTER FOR NATURAL AMINO ACIDS-RELATED"/>
    <property type="match status" value="1"/>
</dbReference>
<dbReference type="InterPro" id="IPR051120">
    <property type="entry name" value="ABC_AA/LPS_Transport"/>
</dbReference>
<evidence type="ECO:0000259" key="4">
    <source>
        <dbReference type="PROSITE" id="PS50893"/>
    </source>
</evidence>
<gene>
    <name evidence="5" type="primary">lptB_36</name>
    <name evidence="5" type="ORF">GALL_373930</name>
</gene>
<name>A0A1J5QCC7_9ZZZZ</name>
<evidence type="ECO:0000256" key="1">
    <source>
        <dbReference type="ARBA" id="ARBA00022448"/>
    </source>
</evidence>
<dbReference type="EC" id="3.6.3.-" evidence="5"/>
<dbReference type="EMBL" id="MLJW01001003">
    <property type="protein sequence ID" value="OIQ80850.1"/>
    <property type="molecule type" value="Genomic_DNA"/>
</dbReference>
<dbReference type="AlphaFoldDB" id="A0A1J5QCC7"/>
<protein>
    <submittedName>
        <fullName evidence="5">Lipopolysaccharide export system ATP-binding protein LptB</fullName>
        <ecNumber evidence="5">3.6.3.-</ecNumber>
    </submittedName>
</protein>
<dbReference type="SUPFAM" id="SSF52540">
    <property type="entry name" value="P-loop containing nucleoside triphosphate hydrolases"/>
    <property type="match status" value="1"/>
</dbReference>
<keyword evidence="2" id="KW-0547">Nucleotide-binding</keyword>
<organism evidence="5">
    <name type="scientific">mine drainage metagenome</name>
    <dbReference type="NCBI Taxonomy" id="410659"/>
    <lineage>
        <taxon>unclassified sequences</taxon>
        <taxon>metagenomes</taxon>
        <taxon>ecological metagenomes</taxon>
    </lineage>
</organism>
<proteinExistence type="predicted"/>
<dbReference type="Gene3D" id="3.40.50.300">
    <property type="entry name" value="P-loop containing nucleotide triphosphate hydrolases"/>
    <property type="match status" value="1"/>
</dbReference>
<dbReference type="GO" id="GO:0016887">
    <property type="term" value="F:ATP hydrolysis activity"/>
    <property type="evidence" value="ECO:0007669"/>
    <property type="project" value="InterPro"/>
</dbReference>
<dbReference type="InterPro" id="IPR032823">
    <property type="entry name" value="BCA_ABC_TP_C"/>
</dbReference>
<dbReference type="PROSITE" id="PS50893">
    <property type="entry name" value="ABC_TRANSPORTER_2"/>
    <property type="match status" value="1"/>
</dbReference>
<keyword evidence="1" id="KW-0813">Transport</keyword>